<protein>
    <submittedName>
        <fullName evidence="1">Uncharacterized protein</fullName>
    </submittedName>
</protein>
<keyword evidence="2" id="KW-1185">Reference proteome</keyword>
<name>A0A164HI46_9NOCA</name>
<accession>A0A164HI46</accession>
<organism evidence="1 2">
    <name type="scientific">Nocardia terpenica</name>
    <dbReference type="NCBI Taxonomy" id="455432"/>
    <lineage>
        <taxon>Bacteria</taxon>
        <taxon>Bacillati</taxon>
        <taxon>Actinomycetota</taxon>
        <taxon>Actinomycetes</taxon>
        <taxon>Mycobacteriales</taxon>
        <taxon>Nocardiaceae</taxon>
        <taxon>Nocardia</taxon>
    </lineage>
</organism>
<dbReference type="AlphaFoldDB" id="A0A164HI46"/>
<dbReference type="STRING" id="455432.AWN90_11750"/>
<sequence>MSFPLRGVVGHHRYRDGGLDAHGNPVPVYTPPLDAYGTPVAVYAWGPARSSEPAVAGHDRVIIDVEI</sequence>
<dbReference type="Proteomes" id="UP000076512">
    <property type="component" value="Unassembled WGS sequence"/>
</dbReference>
<proteinExistence type="predicted"/>
<comment type="caution">
    <text evidence="1">The sequence shown here is derived from an EMBL/GenBank/DDBJ whole genome shotgun (WGS) entry which is preliminary data.</text>
</comment>
<dbReference type="RefSeq" id="WP_067580223.1">
    <property type="nucleotide sequence ID" value="NZ_KV411303.1"/>
</dbReference>
<dbReference type="OrthoDB" id="5194065at2"/>
<gene>
    <name evidence="1" type="ORF">AWN90_11750</name>
</gene>
<evidence type="ECO:0000313" key="2">
    <source>
        <dbReference type="Proteomes" id="UP000076512"/>
    </source>
</evidence>
<reference evidence="1 2" key="1">
    <citation type="submission" date="2016-04" db="EMBL/GenBank/DDBJ databases">
        <authorList>
            <person name="Evans L.H."/>
            <person name="Alamgir A."/>
            <person name="Owens N."/>
            <person name="Weber N.D."/>
            <person name="Virtaneva K."/>
            <person name="Barbian K."/>
            <person name="Babar A."/>
            <person name="Rosenke K."/>
        </authorList>
    </citation>
    <scope>NUCLEOTIDE SEQUENCE [LARGE SCALE GENOMIC DNA]</scope>
    <source>
        <strain evidence="1 2">IFM 0406</strain>
    </source>
</reference>
<dbReference type="EMBL" id="LWGR01000021">
    <property type="protein sequence ID" value="KZM68534.1"/>
    <property type="molecule type" value="Genomic_DNA"/>
</dbReference>
<evidence type="ECO:0000313" key="1">
    <source>
        <dbReference type="EMBL" id="KZM68534.1"/>
    </source>
</evidence>